<dbReference type="PANTHER" id="PTHR44307:SF2">
    <property type="entry name" value="PHOSPHOETHANOLAMINE METHYLTRANSFERASE ISOFORM X1"/>
    <property type="match status" value="1"/>
</dbReference>
<dbReference type="Pfam" id="PF13649">
    <property type="entry name" value="Methyltransf_25"/>
    <property type="match status" value="1"/>
</dbReference>
<comment type="pathway">
    <text evidence="1">Lipid metabolism.</text>
</comment>
<dbReference type="SUPFAM" id="SSF53335">
    <property type="entry name" value="S-adenosyl-L-methionine-dependent methyltransferases"/>
    <property type="match status" value="1"/>
</dbReference>
<protein>
    <submittedName>
        <fullName evidence="7">Ubiquinone/menaquinone biosynthesis C-methylase UbiE</fullName>
    </submittedName>
</protein>
<evidence type="ECO:0000313" key="7">
    <source>
        <dbReference type="EMBL" id="MDQ0206115.1"/>
    </source>
</evidence>
<dbReference type="Proteomes" id="UP001225034">
    <property type="component" value="Unassembled WGS sequence"/>
</dbReference>
<dbReference type="InterPro" id="IPR041698">
    <property type="entry name" value="Methyltransf_25"/>
</dbReference>
<dbReference type="EMBL" id="JAUSUA010000001">
    <property type="protein sequence ID" value="MDQ0206115.1"/>
    <property type="molecule type" value="Genomic_DNA"/>
</dbReference>
<reference evidence="7 8" key="1">
    <citation type="submission" date="2023-07" db="EMBL/GenBank/DDBJ databases">
        <title>Genomic Encyclopedia of Type Strains, Phase IV (KMG-IV): sequencing the most valuable type-strain genomes for metagenomic binning, comparative biology and taxonomic classification.</title>
        <authorList>
            <person name="Goeker M."/>
        </authorList>
    </citation>
    <scope>NUCLEOTIDE SEQUENCE [LARGE SCALE GENOMIC DNA]</scope>
    <source>
        <strain evidence="7 8">DSM 19154</strain>
    </source>
</reference>
<dbReference type="CDD" id="cd02440">
    <property type="entry name" value="AdoMet_MTases"/>
    <property type="match status" value="1"/>
</dbReference>
<keyword evidence="7" id="KW-0830">Ubiquinone</keyword>
<dbReference type="Gene3D" id="3.40.50.150">
    <property type="entry name" value="Vaccinia Virus protein VP39"/>
    <property type="match status" value="1"/>
</dbReference>
<name>A0ABT9YF33_9BACI</name>
<evidence type="ECO:0000313" key="8">
    <source>
        <dbReference type="Proteomes" id="UP001225034"/>
    </source>
</evidence>
<comment type="catalytic activity">
    <reaction evidence="5">
        <text>phosphoethanolamine + S-adenosyl-L-methionine = N-methylethanolamine phosphate + S-adenosyl-L-homocysteine + H(+)</text>
        <dbReference type="Rhea" id="RHEA:20365"/>
        <dbReference type="ChEBI" id="CHEBI:15378"/>
        <dbReference type="ChEBI" id="CHEBI:57781"/>
        <dbReference type="ChEBI" id="CHEBI:57856"/>
        <dbReference type="ChEBI" id="CHEBI:58190"/>
        <dbReference type="ChEBI" id="CHEBI:59789"/>
        <dbReference type="EC" id="2.1.1.103"/>
    </reaction>
    <physiologicalReaction direction="left-to-right" evidence="5">
        <dbReference type="Rhea" id="RHEA:20366"/>
    </physiologicalReaction>
</comment>
<evidence type="ECO:0000256" key="3">
    <source>
        <dbReference type="ARBA" id="ARBA00022679"/>
    </source>
</evidence>
<evidence type="ECO:0000256" key="2">
    <source>
        <dbReference type="ARBA" id="ARBA00022603"/>
    </source>
</evidence>
<dbReference type="RefSeq" id="WP_306980282.1">
    <property type="nucleotide sequence ID" value="NZ_JAUSUA010000001.1"/>
</dbReference>
<comment type="caution">
    <text evidence="7">The sequence shown here is derived from an EMBL/GenBank/DDBJ whole genome shotgun (WGS) entry which is preliminary data.</text>
</comment>
<sequence length="240" mass="26700">MSYSYMDVLAEFGIGSAHPGGFTLTKELLSQVAIHKQDHVLDCGCGTGQTASYLSSSFNCSVTALDIHPLMIEKARNRFNIEDQPITLIEGNVEAMPFEDQTFHYVLSESVTIFTNIDQTLNEYARVLKPNGTLLLNEMVLLERTTQDEEAELKEMYQASDFLFTDQWIKKLKAHGFSSVLSCIASPISALLAQSDDKGNDFFPSDVLDPALHDMLGKHHELSKSFASKLGFLLIIVQKT</sequence>
<evidence type="ECO:0000256" key="4">
    <source>
        <dbReference type="ARBA" id="ARBA00025707"/>
    </source>
</evidence>
<gene>
    <name evidence="7" type="ORF">J2S05_000889</name>
</gene>
<keyword evidence="8" id="KW-1185">Reference proteome</keyword>
<keyword evidence="3" id="KW-0808">Transferase</keyword>
<organism evidence="7 8">
    <name type="scientific">Alkalicoccobacillus murimartini</name>
    <dbReference type="NCBI Taxonomy" id="171685"/>
    <lineage>
        <taxon>Bacteria</taxon>
        <taxon>Bacillati</taxon>
        <taxon>Bacillota</taxon>
        <taxon>Bacilli</taxon>
        <taxon>Bacillales</taxon>
        <taxon>Bacillaceae</taxon>
        <taxon>Alkalicoccobacillus</taxon>
    </lineage>
</organism>
<feature type="domain" description="Methyltransferase" evidence="6">
    <location>
        <begin position="40"/>
        <end position="132"/>
    </location>
</feature>
<accession>A0ABT9YF33</accession>
<evidence type="ECO:0000259" key="6">
    <source>
        <dbReference type="Pfam" id="PF13649"/>
    </source>
</evidence>
<evidence type="ECO:0000256" key="1">
    <source>
        <dbReference type="ARBA" id="ARBA00005189"/>
    </source>
</evidence>
<evidence type="ECO:0000256" key="5">
    <source>
        <dbReference type="ARBA" id="ARBA00047622"/>
    </source>
</evidence>
<proteinExistence type="predicted"/>
<keyword evidence="2" id="KW-0489">Methyltransferase</keyword>
<dbReference type="PANTHER" id="PTHR44307">
    <property type="entry name" value="PHOSPHOETHANOLAMINE METHYLTRANSFERASE"/>
    <property type="match status" value="1"/>
</dbReference>
<dbReference type="InterPro" id="IPR029063">
    <property type="entry name" value="SAM-dependent_MTases_sf"/>
</dbReference>
<comment type="pathway">
    <text evidence="4">Phospholipid metabolism.</text>
</comment>